<dbReference type="InterPro" id="IPR032394">
    <property type="entry name" value="Anoct_dimer"/>
</dbReference>
<evidence type="ECO:0000259" key="10">
    <source>
        <dbReference type="Pfam" id="PF16178"/>
    </source>
</evidence>
<evidence type="ECO:0000256" key="3">
    <source>
        <dbReference type="ARBA" id="ARBA00022475"/>
    </source>
</evidence>
<feature type="transmembrane region" description="Helical" evidence="8">
    <location>
        <begin position="390"/>
        <end position="414"/>
    </location>
</feature>
<feature type="transmembrane region" description="Helical" evidence="8">
    <location>
        <begin position="322"/>
        <end position="339"/>
    </location>
</feature>
<feature type="transmembrane region" description="Helical" evidence="8">
    <location>
        <begin position="603"/>
        <end position="626"/>
    </location>
</feature>
<reference evidence="11" key="2">
    <citation type="submission" date="2022-06" db="UniProtKB">
        <authorList>
            <consortium name="EnsemblMetazoa"/>
        </authorList>
    </citation>
    <scope>IDENTIFICATION</scope>
    <source>
        <strain evidence="11">p50T (Dazao)</strain>
    </source>
</reference>
<evidence type="ECO:0000256" key="5">
    <source>
        <dbReference type="ARBA" id="ARBA00022989"/>
    </source>
</evidence>
<dbReference type="InterPro" id="IPR007632">
    <property type="entry name" value="Anoctamin"/>
</dbReference>
<dbReference type="Proteomes" id="UP000005204">
    <property type="component" value="Unassembled WGS sequence"/>
</dbReference>
<comment type="similarity">
    <text evidence="2 8">Belongs to the anoctamin family.</text>
</comment>
<keyword evidence="4 8" id="KW-0812">Transmembrane</keyword>
<feature type="domain" description="Anoctamin dimerisation" evidence="10">
    <location>
        <begin position="11"/>
        <end position="217"/>
    </location>
</feature>
<evidence type="ECO:0000256" key="8">
    <source>
        <dbReference type="RuleBase" id="RU280814"/>
    </source>
</evidence>
<dbReference type="EnsemblMetazoa" id="XM_038016126.1">
    <property type="protein sequence ID" value="XP_037872054.1"/>
    <property type="gene ID" value="LOC101739925"/>
</dbReference>
<keyword evidence="6 8" id="KW-0472">Membrane</keyword>
<protein>
    <recommendedName>
        <fullName evidence="8">Anoctamin</fullName>
    </recommendedName>
</protein>
<keyword evidence="7" id="KW-0325">Glycoprotein</keyword>
<dbReference type="RefSeq" id="XP_037872054.1">
    <property type="nucleotide sequence ID" value="XM_038016126.2"/>
</dbReference>
<dbReference type="InterPro" id="IPR049452">
    <property type="entry name" value="Anoctamin_TM"/>
</dbReference>
<evidence type="ECO:0000256" key="7">
    <source>
        <dbReference type="ARBA" id="ARBA00023180"/>
    </source>
</evidence>
<dbReference type="GeneID" id="101739925"/>
<reference evidence="12" key="1">
    <citation type="journal article" date="2008" name="Insect Biochem. Mol. Biol.">
        <title>The genome of a lepidopteran model insect, the silkworm Bombyx mori.</title>
        <authorList>
            <consortium name="International Silkworm Genome Consortium"/>
        </authorList>
    </citation>
    <scope>NUCLEOTIDE SEQUENCE [LARGE SCALE GENOMIC DNA]</scope>
    <source>
        <strain evidence="12">p50T</strain>
    </source>
</reference>
<keyword evidence="3" id="KW-1003">Cell membrane</keyword>
<dbReference type="PANTHER" id="PTHR12308">
    <property type="entry name" value="ANOCTAMIN"/>
    <property type="match status" value="1"/>
</dbReference>
<comment type="subcellular location">
    <subcellularLocation>
        <location evidence="1">Cell membrane</location>
        <topology evidence="1">Multi-pass membrane protein</topology>
    </subcellularLocation>
    <subcellularLocation>
        <location evidence="8">Membrane</location>
        <topology evidence="8">Multi-pass membrane protein</topology>
    </subcellularLocation>
</comment>
<evidence type="ECO:0000256" key="4">
    <source>
        <dbReference type="ARBA" id="ARBA00022692"/>
    </source>
</evidence>
<dbReference type="Pfam" id="PF04547">
    <property type="entry name" value="Anoctamin"/>
    <property type="match status" value="1"/>
</dbReference>
<dbReference type="KEGG" id="bmor:101739925"/>
<feature type="domain" description="Anoctamin transmembrane" evidence="9">
    <location>
        <begin position="221"/>
        <end position="787"/>
    </location>
</feature>
<keyword evidence="5 8" id="KW-1133">Transmembrane helix</keyword>
<feature type="transmembrane region" description="Helical" evidence="8">
    <location>
        <begin position="434"/>
        <end position="454"/>
    </location>
</feature>
<evidence type="ECO:0000259" key="9">
    <source>
        <dbReference type="Pfam" id="PF04547"/>
    </source>
</evidence>
<evidence type="ECO:0000256" key="1">
    <source>
        <dbReference type="ARBA" id="ARBA00004651"/>
    </source>
</evidence>
<comment type="caution">
    <text evidence="8">Lacks conserved residue(s) required for the propagation of feature annotation.</text>
</comment>
<proteinExistence type="inferred from homology"/>
<name>A0A8R2R0P1_BOMMO</name>
<evidence type="ECO:0000256" key="2">
    <source>
        <dbReference type="ARBA" id="ARBA00009671"/>
    </source>
</evidence>
<evidence type="ECO:0000256" key="6">
    <source>
        <dbReference type="ARBA" id="ARBA00023136"/>
    </source>
</evidence>
<dbReference type="GO" id="GO:0005254">
    <property type="term" value="F:chloride channel activity"/>
    <property type="evidence" value="ECO:0007669"/>
    <property type="project" value="TreeGrafter"/>
</dbReference>
<dbReference type="PANTHER" id="PTHR12308:SF84">
    <property type="entry name" value="ANOCTAMIN"/>
    <property type="match status" value="1"/>
</dbReference>
<organism evidence="11 12">
    <name type="scientific">Bombyx mori</name>
    <name type="common">Silk moth</name>
    <dbReference type="NCBI Taxonomy" id="7091"/>
    <lineage>
        <taxon>Eukaryota</taxon>
        <taxon>Metazoa</taxon>
        <taxon>Ecdysozoa</taxon>
        <taxon>Arthropoda</taxon>
        <taxon>Hexapoda</taxon>
        <taxon>Insecta</taxon>
        <taxon>Pterygota</taxon>
        <taxon>Neoptera</taxon>
        <taxon>Endopterygota</taxon>
        <taxon>Lepidoptera</taxon>
        <taxon>Glossata</taxon>
        <taxon>Ditrysia</taxon>
        <taxon>Bombycoidea</taxon>
        <taxon>Bombycidae</taxon>
        <taxon>Bombycinae</taxon>
        <taxon>Bombyx</taxon>
    </lineage>
</organism>
<sequence length="811" mass="94887">MENKPKVFTGYFADGVRRIDLVLVLRDDGNSQIEGITNTFLLNALKLGLEIEMEHGTMKRHRDLIFAKVHAPDSLIRQYAEIFSIQRHFKDSHVDFINAENSFMKYFKMIMPFFFNRREREWIKLVRNQYPNPKNYSTLERSQIVYRIFLALPFGNNENYVGLERLLKRNLIIDAYALHDGPYFFLPKQDVANVVNVRQILYTNWIGADALLKAQPLSLLQEYFGEKIAFYFAFCELFNRFLLLSCGAGIVMIYEAFKELNLKTALYKRRGVENTFCLNVGSYKNSYMCPNCRDFNICPFTRVTDHCKEVTLGFMLESPYMINYYIFIMIWGIIFIFVWKRREHYLSWLWESDCGSTSILRPDHKANFKTIKRSKVTGILKNYDSVFTKIFNIIKSLAVVFALLAVIFPMTLYWANLQFRIIHKVKAEIKDPNYAHFAGLAIFSLIYVFVNVVFEKIMEKLSYVIVSFENHKTQDSYEKSLIEKQFGSTFAFNFSYFIFLGFVKGRFYTFPYDIEMWNSIAGVGVMNCGVFTCVNEMCVLLIVNVLFKSIVFSGLSSLFRCRTDYNKTRTTNANVPCWEREYILNNISEQFYINQFKDLAIQFAMSVLFVGAFPLAPIIILIGNVLKMRYNSWYFLLGSRRPLLHDSLGIVNWRNIITAIAFASVISNVLMMVLNTRTAQAEFYEWFGYQYNTDWVSFHSTLFDVSDFTKNAIVAKAYKKYKGFKPKKCIFPGRKQMYKGKMTPLIYESRSKNTVMQKLILFQHIAIILVSAIVFVINRDSKAVTETVAIEKRIKEQCYIRQIKKEPNQTI</sequence>
<keyword evidence="12" id="KW-1185">Reference proteome</keyword>
<dbReference type="GO" id="GO:0046983">
    <property type="term" value="F:protein dimerization activity"/>
    <property type="evidence" value="ECO:0007669"/>
    <property type="project" value="InterPro"/>
</dbReference>
<feature type="transmembrane region" description="Helical" evidence="8">
    <location>
        <begin position="656"/>
        <end position="674"/>
    </location>
</feature>
<feature type="transmembrane region" description="Helical" evidence="8">
    <location>
        <begin position="759"/>
        <end position="777"/>
    </location>
</feature>
<evidence type="ECO:0000313" key="12">
    <source>
        <dbReference type="Proteomes" id="UP000005204"/>
    </source>
</evidence>
<evidence type="ECO:0000313" key="11">
    <source>
        <dbReference type="EnsemblMetazoa" id="XP_037872054.1"/>
    </source>
</evidence>
<dbReference type="Pfam" id="PF16178">
    <property type="entry name" value="Anoct_dimer"/>
    <property type="match status" value="1"/>
</dbReference>
<dbReference type="AlphaFoldDB" id="A0A8R2R0P1"/>
<dbReference type="GO" id="GO:0005886">
    <property type="term" value="C:plasma membrane"/>
    <property type="evidence" value="ECO:0007669"/>
    <property type="project" value="UniProtKB-SubCell"/>
</dbReference>
<feature type="transmembrane region" description="Helical" evidence="8">
    <location>
        <begin position="486"/>
        <end position="503"/>
    </location>
</feature>
<accession>A0A8R2R0P1</accession>